<proteinExistence type="predicted"/>
<dbReference type="OrthoDB" id="1120995at2"/>
<dbReference type="AlphaFoldDB" id="A0A4Q1JJW0"/>
<keyword evidence="1" id="KW-0812">Transmembrane</keyword>
<dbReference type="InterPro" id="IPR027829">
    <property type="entry name" value="DUF4625"/>
</dbReference>
<dbReference type="Proteomes" id="UP000289703">
    <property type="component" value="Unassembled WGS sequence"/>
</dbReference>
<keyword evidence="3" id="KW-1185">Reference proteome</keyword>
<protein>
    <submittedName>
        <fullName evidence="2">DUF4625 domain-containing protein</fullName>
    </submittedName>
</protein>
<organism evidence="2 3">
    <name type="scientific">Ancylomarina salipaludis</name>
    <dbReference type="NCBI Taxonomy" id="2501299"/>
    <lineage>
        <taxon>Bacteria</taxon>
        <taxon>Pseudomonadati</taxon>
        <taxon>Bacteroidota</taxon>
        <taxon>Bacteroidia</taxon>
        <taxon>Marinilabiliales</taxon>
        <taxon>Marinifilaceae</taxon>
        <taxon>Ancylomarina</taxon>
    </lineage>
</organism>
<feature type="transmembrane region" description="Helical" evidence="1">
    <location>
        <begin position="12"/>
        <end position="32"/>
    </location>
</feature>
<evidence type="ECO:0000313" key="2">
    <source>
        <dbReference type="EMBL" id="RXQ92193.1"/>
    </source>
</evidence>
<comment type="caution">
    <text evidence="2">The sequence shown here is derived from an EMBL/GenBank/DDBJ whole genome shotgun (WGS) entry which is preliminary data.</text>
</comment>
<gene>
    <name evidence="2" type="ORF">EO244_11630</name>
</gene>
<keyword evidence="1" id="KW-0472">Membrane</keyword>
<reference evidence="2 3" key="1">
    <citation type="submission" date="2019-01" db="EMBL/GenBank/DDBJ databases">
        <title>Ancylomarina salipaludis sp. nov., isolated from a salt marsh.</title>
        <authorList>
            <person name="Yoon J.-H."/>
        </authorList>
    </citation>
    <scope>NUCLEOTIDE SEQUENCE [LARGE SCALE GENOMIC DNA]</scope>
    <source>
        <strain evidence="2 3">SHSM-M15</strain>
    </source>
</reference>
<name>A0A4Q1JJW0_9BACT</name>
<sequence>MTKFYRIKKSIDRIFIIKIPLVLFALMSIFGFSNLNNDKIDVISPDIKLLSPKMYTEVLPGSKFFVRADLKDNQKLDSYKIRIEKGGSSDEEYEKAFSVYYNQDASGNQLPKINGEQFVQFEFDVEVKSNAIVGDYIFSLAVKDKAGNHHEIKRYFNVCRPRL</sequence>
<dbReference type="Pfam" id="PF15418">
    <property type="entry name" value="DUF4625"/>
    <property type="match status" value="1"/>
</dbReference>
<dbReference type="RefSeq" id="WP_129254849.1">
    <property type="nucleotide sequence ID" value="NZ_SAXA01000010.1"/>
</dbReference>
<accession>A0A4Q1JJW0</accession>
<evidence type="ECO:0000313" key="3">
    <source>
        <dbReference type="Proteomes" id="UP000289703"/>
    </source>
</evidence>
<evidence type="ECO:0000256" key="1">
    <source>
        <dbReference type="SAM" id="Phobius"/>
    </source>
</evidence>
<dbReference type="EMBL" id="SAXA01000010">
    <property type="protein sequence ID" value="RXQ92193.1"/>
    <property type="molecule type" value="Genomic_DNA"/>
</dbReference>
<keyword evidence="1" id="KW-1133">Transmembrane helix</keyword>